<dbReference type="CDD" id="cd00075">
    <property type="entry name" value="HATPase"/>
    <property type="match status" value="1"/>
</dbReference>
<dbReference type="EMBL" id="WNCL01000002">
    <property type="protein sequence ID" value="MTU42309.1"/>
    <property type="molecule type" value="Genomic_DNA"/>
</dbReference>
<dbReference type="Gene3D" id="3.30.565.10">
    <property type="entry name" value="Histidine kinase-like ATPase, C-terminal domain"/>
    <property type="match status" value="1"/>
</dbReference>
<dbReference type="RefSeq" id="WP_021867933.1">
    <property type="nucleotide sequence ID" value="NZ_CATZPX010000004.1"/>
</dbReference>
<dbReference type="Pfam" id="PF00512">
    <property type="entry name" value="HisKA"/>
    <property type="match status" value="1"/>
</dbReference>
<reference evidence="4 5" key="1">
    <citation type="journal article" date="2019" name="Nat. Med.">
        <title>A library of human gut bacterial isolates paired with longitudinal multiomics data enables mechanistic microbiome research.</title>
        <authorList>
            <person name="Poyet M."/>
            <person name="Groussin M."/>
            <person name="Gibbons S.M."/>
            <person name="Avila-Pacheco J."/>
            <person name="Jiang X."/>
            <person name="Kearney S.M."/>
            <person name="Perrotta A.R."/>
            <person name="Berdy B."/>
            <person name="Zhao S."/>
            <person name="Lieberman T.D."/>
            <person name="Swanson P.K."/>
            <person name="Smith M."/>
            <person name="Roesemann S."/>
            <person name="Alexander J.E."/>
            <person name="Rich S.A."/>
            <person name="Livny J."/>
            <person name="Vlamakis H."/>
            <person name="Clish C."/>
            <person name="Bullock K."/>
            <person name="Deik A."/>
            <person name="Scott J."/>
            <person name="Pierce K.A."/>
            <person name="Xavier R.J."/>
            <person name="Alm E.J."/>
        </authorList>
    </citation>
    <scope>NUCLEOTIDE SEQUENCE [LARGE SCALE GENOMIC DNA]</scope>
    <source>
        <strain evidence="4 5">BIOML-A2</strain>
    </source>
</reference>
<dbReference type="SUPFAM" id="SSF55874">
    <property type="entry name" value="ATPase domain of HSP90 chaperone/DNA topoisomerase II/histidine kinase"/>
    <property type="match status" value="1"/>
</dbReference>
<dbReference type="InterPro" id="IPR005467">
    <property type="entry name" value="His_kinase_dom"/>
</dbReference>
<proteinExistence type="predicted"/>
<dbReference type="Gene3D" id="3.40.190.10">
    <property type="entry name" value="Periplasmic binding protein-like II"/>
    <property type="match status" value="1"/>
</dbReference>
<evidence type="ECO:0000256" key="2">
    <source>
        <dbReference type="ARBA" id="ARBA00012438"/>
    </source>
</evidence>
<name>A0A6I3RX11_9BURK</name>
<evidence type="ECO:0000313" key="5">
    <source>
        <dbReference type="Proteomes" id="UP000462362"/>
    </source>
</evidence>
<dbReference type="InterPro" id="IPR036097">
    <property type="entry name" value="HisK_dim/P_sf"/>
</dbReference>
<dbReference type="Proteomes" id="UP000462362">
    <property type="component" value="Unassembled WGS sequence"/>
</dbReference>
<dbReference type="PROSITE" id="PS50109">
    <property type="entry name" value="HIS_KIN"/>
    <property type="match status" value="1"/>
</dbReference>
<dbReference type="Gene3D" id="1.10.287.130">
    <property type="match status" value="1"/>
</dbReference>
<dbReference type="Pfam" id="PF12974">
    <property type="entry name" value="Phosphonate-bd"/>
    <property type="match status" value="1"/>
</dbReference>
<protein>
    <recommendedName>
        <fullName evidence="2">histidine kinase</fullName>
        <ecNumber evidence="2">2.7.13.3</ecNumber>
    </recommendedName>
</protein>
<dbReference type="SMART" id="SM00387">
    <property type="entry name" value="HATPase_c"/>
    <property type="match status" value="1"/>
</dbReference>
<evidence type="ECO:0000256" key="1">
    <source>
        <dbReference type="ARBA" id="ARBA00000085"/>
    </source>
</evidence>
<gene>
    <name evidence="4" type="ORF">GMD42_01460</name>
</gene>
<feature type="domain" description="Histidine kinase" evidence="3">
    <location>
        <begin position="377"/>
        <end position="588"/>
    </location>
</feature>
<dbReference type="PANTHER" id="PTHR43065">
    <property type="entry name" value="SENSOR HISTIDINE KINASE"/>
    <property type="match status" value="1"/>
</dbReference>
<dbReference type="Pfam" id="PF02518">
    <property type="entry name" value="HATPase_c"/>
    <property type="match status" value="1"/>
</dbReference>
<dbReference type="InterPro" id="IPR036890">
    <property type="entry name" value="HATPase_C_sf"/>
</dbReference>
<dbReference type="SUPFAM" id="SSF47384">
    <property type="entry name" value="Homodimeric domain of signal transducing histidine kinase"/>
    <property type="match status" value="1"/>
</dbReference>
<dbReference type="SMART" id="SM00388">
    <property type="entry name" value="HisKA"/>
    <property type="match status" value="1"/>
</dbReference>
<organism evidence="4 5">
    <name type="scientific">Parasutterella excrementihominis</name>
    <dbReference type="NCBI Taxonomy" id="487175"/>
    <lineage>
        <taxon>Bacteria</taxon>
        <taxon>Pseudomonadati</taxon>
        <taxon>Pseudomonadota</taxon>
        <taxon>Betaproteobacteria</taxon>
        <taxon>Burkholderiales</taxon>
        <taxon>Sutterellaceae</taxon>
        <taxon>Parasutterella</taxon>
    </lineage>
</organism>
<sequence>MLLLRVKKTFRKLVFPLILTLAVWPVYATETLRLGVSSFAEHNINKGLIDPTIEAIRKAVQPDKLEVECLELGRLQNSLKNGQLDLVLSSAGNYRRFLLEGYGLRDLATMVSNQAPNPNYAEGSVFFVRSDRNDLDSIGALKNKSVSANYPFAFSGWQIAAGELLNRDFDPDHFFSKVDFLGHGASPVIEAVLSGKTDAGIVRACVLENAGLLKSGLVKVLDPKETTDFPCAVSTRLYPNWTLSTTPNTAPEVSRKVTAAVLEIKPLQNNLHWSVATDFTPIDDLFKGLEIGPFEYLRHFSFKRFMEAYWQYLVFAAIFIIGLILHGIRSEYLVNRRTHALTESLKRERKLRAESALVKSRLDKIQKVGLVGQMCSMIAHELKQPLGAAAAYCFALRRRMESGEVSAEMMEKGIERVDHQIQRASEVVNQVRSYAKGQRQRLTVDVGKTAEKILLDISASAPDTDLEFRKDSEELFVEANPIELEIILINLVKNAIEVVKDKSNGRVVVTLSAEGNTVCIKVEDNGEKLSDAEWKQISQLAMATTKHSGLGFGLSIVAGLAEDLGGRITFERIPSGGLSVFVRLPLAKEKS</sequence>
<comment type="catalytic activity">
    <reaction evidence="1">
        <text>ATP + protein L-histidine = ADP + protein N-phospho-L-histidine.</text>
        <dbReference type="EC" id="2.7.13.3"/>
    </reaction>
</comment>
<dbReference type="GO" id="GO:0000155">
    <property type="term" value="F:phosphorelay sensor kinase activity"/>
    <property type="evidence" value="ECO:0007669"/>
    <property type="project" value="InterPro"/>
</dbReference>
<dbReference type="CDD" id="cd00082">
    <property type="entry name" value="HisKA"/>
    <property type="match status" value="1"/>
</dbReference>
<accession>A0A6I3RX11</accession>
<dbReference type="EC" id="2.7.13.3" evidence="2"/>
<evidence type="ECO:0000259" key="3">
    <source>
        <dbReference type="PROSITE" id="PS50109"/>
    </source>
</evidence>
<dbReference type="AlphaFoldDB" id="A0A6I3RX11"/>
<comment type="caution">
    <text evidence="4">The sequence shown here is derived from an EMBL/GenBank/DDBJ whole genome shotgun (WGS) entry which is preliminary data.</text>
</comment>
<dbReference type="SUPFAM" id="SSF53850">
    <property type="entry name" value="Periplasmic binding protein-like II"/>
    <property type="match status" value="1"/>
</dbReference>
<dbReference type="InterPro" id="IPR003661">
    <property type="entry name" value="HisK_dim/P_dom"/>
</dbReference>
<dbReference type="InterPro" id="IPR003594">
    <property type="entry name" value="HATPase_dom"/>
</dbReference>
<evidence type="ECO:0000313" key="4">
    <source>
        <dbReference type="EMBL" id="MTU42309.1"/>
    </source>
</evidence>